<dbReference type="EMBL" id="CP017476">
    <property type="protein sequence ID" value="AOW14415.1"/>
    <property type="molecule type" value="Genomic_DNA"/>
</dbReference>
<dbReference type="Proteomes" id="UP000185657">
    <property type="component" value="Unassembled WGS sequence"/>
</dbReference>
<reference evidence="1 4" key="2">
    <citation type="submission" date="2016-10" db="EMBL/GenBank/DDBJ databases">
        <title>Hydorgenophaga sp. LPB0072 isolated from gastropod.</title>
        <authorList>
            <person name="Kim E."/>
            <person name="Yi H."/>
        </authorList>
    </citation>
    <scope>NUCLEOTIDE SEQUENCE [LARGE SCALE GENOMIC DNA]</scope>
    <source>
        <strain evidence="1 4">LPB0072</strain>
    </source>
</reference>
<evidence type="ECO:0000313" key="1">
    <source>
        <dbReference type="EMBL" id="AOW14415.1"/>
    </source>
</evidence>
<proteinExistence type="predicted"/>
<gene>
    <name evidence="1" type="ORF">LPB072_17815</name>
    <name evidence="2" type="ORF">LPB72_03220</name>
</gene>
<evidence type="ECO:0000313" key="3">
    <source>
        <dbReference type="Proteomes" id="UP000185657"/>
    </source>
</evidence>
<organism evidence="1 4">
    <name type="scientific">Hydrogenophaga crassostreae</name>
    <dbReference type="NCBI Taxonomy" id="1763535"/>
    <lineage>
        <taxon>Bacteria</taxon>
        <taxon>Pseudomonadati</taxon>
        <taxon>Pseudomonadota</taxon>
        <taxon>Betaproteobacteria</taxon>
        <taxon>Burkholderiales</taxon>
        <taxon>Comamonadaceae</taxon>
        <taxon>Hydrogenophaga</taxon>
    </lineage>
</organism>
<dbReference type="STRING" id="1763535.LPB072_17815"/>
<dbReference type="EMBL" id="LVWD01000003">
    <property type="protein sequence ID" value="OAD43560.1"/>
    <property type="molecule type" value="Genomic_DNA"/>
</dbReference>
<name>A0A167IT86_9BURK</name>
<protein>
    <recommendedName>
        <fullName evidence="5">YHS domain-containing protein</fullName>
    </recommendedName>
</protein>
<evidence type="ECO:0000313" key="4">
    <source>
        <dbReference type="Proteomes" id="UP000185680"/>
    </source>
</evidence>
<keyword evidence="3" id="KW-1185">Reference proteome</keyword>
<reference evidence="2 3" key="1">
    <citation type="submission" date="2016-02" db="EMBL/GenBank/DDBJ databases">
        <title>Draft genome sequence of Hydrogenophaga sp. LPB0072.</title>
        <authorList>
            <person name="Shin S.-K."/>
            <person name="Yi H."/>
        </authorList>
    </citation>
    <scope>NUCLEOTIDE SEQUENCE [LARGE SCALE GENOMIC DNA]</scope>
    <source>
        <strain evidence="2 3">LPB0072</strain>
    </source>
</reference>
<evidence type="ECO:0008006" key="5">
    <source>
        <dbReference type="Google" id="ProtNLM"/>
    </source>
</evidence>
<accession>A0A167IT86</accession>
<dbReference type="KEGG" id="hyl:LPB072_17815"/>
<dbReference type="NCBIfam" id="NF041384">
    <property type="entry name" value="YHS_seleno_dom"/>
    <property type="match status" value="1"/>
</dbReference>
<dbReference type="AlphaFoldDB" id="A0A167IT86"/>
<dbReference type="Proteomes" id="UP000185680">
    <property type="component" value="Chromosome"/>
</dbReference>
<sequence length="245" mass="26731">MGSLGQKGISGWPNTAHGLPLVLDAKEPDMNRRQTVIALAACATLFAIALPSVAHAEVSADQGPPFRTTSDASATNLMLMGYDPVAYFKVNDAVVGDPANQSDFMGVTWRFSSAENQAEFLRSPETYMPQFGGFCSNGINYAVPWGAGGGPNTWRIYRGKLYVFGGQSSRDQFEMETELNLQRAHQYWTSEIADSNPLVVRYKRLIFRVPHYKSDAALQAEWEAKRAAGSLPVMPGQPQVVPAAP</sequence>
<evidence type="ECO:0000313" key="2">
    <source>
        <dbReference type="EMBL" id="OAD43560.1"/>
    </source>
</evidence>